<dbReference type="OrthoDB" id="677449at2"/>
<feature type="domain" description="DUF4440" evidence="2">
    <location>
        <begin position="34"/>
        <end position="145"/>
    </location>
</feature>
<dbReference type="InterPro" id="IPR027843">
    <property type="entry name" value="DUF4440"/>
</dbReference>
<dbReference type="Gene3D" id="3.10.450.50">
    <property type="match status" value="1"/>
</dbReference>
<sequence>MKSMFLTGLLLWTSFLLGGQTPPTNKTTPAMEQVLKTHQALYKALPEKSATVLESILRPEFVFTSANGDLQDRASFLAAFALNEAVGIPLLQTSGQRITVVGNTAVLTALMHIHIIRNVQTDPVVRDLWERVTETYVQQDGQWKLLSLQATYTKSD</sequence>
<evidence type="ECO:0000256" key="1">
    <source>
        <dbReference type="SAM" id="SignalP"/>
    </source>
</evidence>
<evidence type="ECO:0000313" key="4">
    <source>
        <dbReference type="Proteomes" id="UP000263900"/>
    </source>
</evidence>
<dbReference type="RefSeq" id="WP_119049041.1">
    <property type="nucleotide sequence ID" value="NZ_CP032157.1"/>
</dbReference>
<dbReference type="InterPro" id="IPR032710">
    <property type="entry name" value="NTF2-like_dom_sf"/>
</dbReference>
<dbReference type="SUPFAM" id="SSF54427">
    <property type="entry name" value="NTF2-like"/>
    <property type="match status" value="1"/>
</dbReference>
<accession>A0A3B7MIS1</accession>
<feature type="chain" id="PRO_5017753663" evidence="1">
    <location>
        <begin position="19"/>
        <end position="156"/>
    </location>
</feature>
<keyword evidence="1" id="KW-0732">Signal</keyword>
<reference evidence="3 4" key="1">
    <citation type="submission" date="2018-09" db="EMBL/GenBank/DDBJ databases">
        <title>Genome sequencing of strain 6GH32-13.</title>
        <authorList>
            <person name="Weon H.-Y."/>
            <person name="Heo J."/>
            <person name="Kwon S.-W."/>
        </authorList>
    </citation>
    <scope>NUCLEOTIDE SEQUENCE [LARGE SCALE GENOMIC DNA]</scope>
    <source>
        <strain evidence="3 4">5GH32-13</strain>
    </source>
</reference>
<dbReference type="AlphaFoldDB" id="A0A3B7MIS1"/>
<keyword evidence="4" id="KW-1185">Reference proteome</keyword>
<proteinExistence type="predicted"/>
<dbReference type="KEGG" id="pseg:D3H65_04095"/>
<organism evidence="3 4">
    <name type="scientific">Paraflavitalea soli</name>
    <dbReference type="NCBI Taxonomy" id="2315862"/>
    <lineage>
        <taxon>Bacteria</taxon>
        <taxon>Pseudomonadati</taxon>
        <taxon>Bacteroidota</taxon>
        <taxon>Chitinophagia</taxon>
        <taxon>Chitinophagales</taxon>
        <taxon>Chitinophagaceae</taxon>
        <taxon>Paraflavitalea</taxon>
    </lineage>
</organism>
<dbReference type="Proteomes" id="UP000263900">
    <property type="component" value="Chromosome"/>
</dbReference>
<evidence type="ECO:0000259" key="2">
    <source>
        <dbReference type="Pfam" id="PF14534"/>
    </source>
</evidence>
<feature type="signal peptide" evidence="1">
    <location>
        <begin position="1"/>
        <end position="18"/>
    </location>
</feature>
<dbReference type="Pfam" id="PF14534">
    <property type="entry name" value="DUF4440"/>
    <property type="match status" value="1"/>
</dbReference>
<protein>
    <submittedName>
        <fullName evidence="3">Nuclear transport factor 2 family protein</fullName>
    </submittedName>
</protein>
<dbReference type="EMBL" id="CP032157">
    <property type="protein sequence ID" value="AXY73203.1"/>
    <property type="molecule type" value="Genomic_DNA"/>
</dbReference>
<name>A0A3B7MIS1_9BACT</name>
<evidence type="ECO:0000313" key="3">
    <source>
        <dbReference type="EMBL" id="AXY73203.1"/>
    </source>
</evidence>
<gene>
    <name evidence="3" type="ORF">D3H65_04095</name>
</gene>